<gene>
    <name evidence="1" type="ORF">NDU88_006282</name>
</gene>
<comment type="caution">
    <text evidence="1">The sequence shown here is derived from an EMBL/GenBank/DDBJ whole genome shotgun (WGS) entry which is preliminary data.</text>
</comment>
<organism evidence="1 2">
    <name type="scientific">Pleurodeles waltl</name>
    <name type="common">Iberian ribbed newt</name>
    <dbReference type="NCBI Taxonomy" id="8319"/>
    <lineage>
        <taxon>Eukaryota</taxon>
        <taxon>Metazoa</taxon>
        <taxon>Chordata</taxon>
        <taxon>Craniata</taxon>
        <taxon>Vertebrata</taxon>
        <taxon>Euteleostomi</taxon>
        <taxon>Amphibia</taxon>
        <taxon>Batrachia</taxon>
        <taxon>Caudata</taxon>
        <taxon>Salamandroidea</taxon>
        <taxon>Salamandridae</taxon>
        <taxon>Pleurodelinae</taxon>
        <taxon>Pleurodeles</taxon>
    </lineage>
</organism>
<evidence type="ECO:0000313" key="2">
    <source>
        <dbReference type="Proteomes" id="UP001066276"/>
    </source>
</evidence>
<reference evidence="1" key="1">
    <citation type="journal article" date="2022" name="bioRxiv">
        <title>Sequencing and chromosome-scale assembly of the giantPleurodeles waltlgenome.</title>
        <authorList>
            <person name="Brown T."/>
            <person name="Elewa A."/>
            <person name="Iarovenko S."/>
            <person name="Subramanian E."/>
            <person name="Araus A.J."/>
            <person name="Petzold A."/>
            <person name="Susuki M."/>
            <person name="Suzuki K.-i.T."/>
            <person name="Hayashi T."/>
            <person name="Toyoda A."/>
            <person name="Oliveira C."/>
            <person name="Osipova E."/>
            <person name="Leigh N.D."/>
            <person name="Simon A."/>
            <person name="Yun M.H."/>
        </authorList>
    </citation>
    <scope>NUCLEOTIDE SEQUENCE</scope>
    <source>
        <strain evidence="1">20211129_DDA</strain>
        <tissue evidence="1">Liver</tissue>
    </source>
</reference>
<dbReference type="EMBL" id="JANPWB010000005">
    <property type="protein sequence ID" value="KAJ1189537.1"/>
    <property type="molecule type" value="Genomic_DNA"/>
</dbReference>
<dbReference type="Gene3D" id="3.30.70.1820">
    <property type="entry name" value="L1 transposable element, RRM domain"/>
    <property type="match status" value="1"/>
</dbReference>
<sequence>MGRSTTAFAQVWADNASIQQSLSEVTGRVVALSTKCLELQQRVANVKNMGSATDKGVEVHDGYLALVQTKIEDFENCQRRNNLRIFGIREGRERDDPRQFIVQVFGKAFPECQT</sequence>
<dbReference type="AlphaFoldDB" id="A0AAV7UL64"/>
<evidence type="ECO:0000313" key="1">
    <source>
        <dbReference type="EMBL" id="KAJ1189537.1"/>
    </source>
</evidence>
<name>A0AAV7UL64_PLEWA</name>
<accession>A0AAV7UL64</accession>
<protein>
    <submittedName>
        <fullName evidence="1">Uncharacterized protein</fullName>
    </submittedName>
</protein>
<keyword evidence="2" id="KW-1185">Reference proteome</keyword>
<proteinExistence type="predicted"/>
<dbReference type="Proteomes" id="UP001066276">
    <property type="component" value="Chromosome 3_1"/>
</dbReference>